<evidence type="ECO:0008006" key="6">
    <source>
        <dbReference type="Google" id="ProtNLM"/>
    </source>
</evidence>
<accession>A0ABP0WSH1</accession>
<proteinExistence type="predicted"/>
<keyword evidence="2" id="KW-0808">Transferase</keyword>
<reference evidence="4 5" key="1">
    <citation type="submission" date="2024-02" db="EMBL/GenBank/DDBJ databases">
        <authorList>
            <consortium name="ELIXIR-Norway"/>
            <consortium name="Elixir Norway"/>
        </authorList>
    </citation>
    <scope>NUCLEOTIDE SEQUENCE [LARGE SCALE GENOMIC DNA]</scope>
</reference>
<dbReference type="InterPro" id="IPR014721">
    <property type="entry name" value="Ribsml_uS5_D2-typ_fold_subgr"/>
</dbReference>
<dbReference type="PANTHER" id="PTHR43527:SF2">
    <property type="entry name" value="4-DIPHOSPHOCYTIDYL-2-C-METHYL-D-ERYTHRITOL KINASE, CHLOROPLASTIC"/>
    <property type="match status" value="1"/>
</dbReference>
<evidence type="ECO:0000313" key="5">
    <source>
        <dbReference type="Proteomes" id="UP001497444"/>
    </source>
</evidence>
<dbReference type="Gene3D" id="3.30.230.10">
    <property type="match status" value="1"/>
</dbReference>
<keyword evidence="1" id="KW-0547">Nucleotide-binding</keyword>
<evidence type="ECO:0000256" key="1">
    <source>
        <dbReference type="ARBA" id="ARBA00022741"/>
    </source>
</evidence>
<dbReference type="SUPFAM" id="SSF54211">
    <property type="entry name" value="Ribosomal protein S5 domain 2-like"/>
    <property type="match status" value="1"/>
</dbReference>
<name>A0ABP0WSH1_9BRYO</name>
<organism evidence="4 5">
    <name type="scientific">Sphagnum jensenii</name>
    <dbReference type="NCBI Taxonomy" id="128206"/>
    <lineage>
        <taxon>Eukaryota</taxon>
        <taxon>Viridiplantae</taxon>
        <taxon>Streptophyta</taxon>
        <taxon>Embryophyta</taxon>
        <taxon>Bryophyta</taxon>
        <taxon>Sphagnophytina</taxon>
        <taxon>Sphagnopsida</taxon>
        <taxon>Sphagnales</taxon>
        <taxon>Sphagnaceae</taxon>
        <taxon>Sphagnum</taxon>
    </lineage>
</organism>
<keyword evidence="2" id="KW-0418">Kinase</keyword>
<dbReference type="Proteomes" id="UP001497444">
    <property type="component" value="Chromosome 2"/>
</dbReference>
<gene>
    <name evidence="4" type="ORF">CSSPJE1EN1_LOCUS14817</name>
</gene>
<evidence type="ECO:0000256" key="3">
    <source>
        <dbReference type="ARBA" id="ARBA00022840"/>
    </source>
</evidence>
<evidence type="ECO:0000256" key="2">
    <source>
        <dbReference type="ARBA" id="ARBA00022777"/>
    </source>
</evidence>
<keyword evidence="5" id="KW-1185">Reference proteome</keyword>
<dbReference type="EMBL" id="OZ020097">
    <property type="protein sequence ID" value="CAK9269339.1"/>
    <property type="molecule type" value="Genomic_DNA"/>
</dbReference>
<dbReference type="InterPro" id="IPR020568">
    <property type="entry name" value="Ribosomal_Su5_D2-typ_SF"/>
</dbReference>
<sequence>MQFSSNARHGLRSLNSGRGEWSIQGSSHSCNLTSGRATLSVSMLLQTQQQQALRTRWRYFATHWEVVYDPQKRIDELTTELNSSSSMPISNLTLFSPSKVNVFLRITGKRPDGYHDLSSLFHVISLGDIIKFSISPSTTKDFLTTNTFGVLLDEKNLIIKAFNLYRRKMHPKIFLGTLGQASANRSWSCRWKWQSSHSFVGCKSDEWKYCK</sequence>
<keyword evidence="3" id="KW-0067">ATP-binding</keyword>
<dbReference type="PANTHER" id="PTHR43527">
    <property type="entry name" value="4-DIPHOSPHOCYTIDYL-2-C-METHYL-D-ERYTHRITOL KINASE, CHLOROPLASTIC"/>
    <property type="match status" value="1"/>
</dbReference>
<evidence type="ECO:0000313" key="4">
    <source>
        <dbReference type="EMBL" id="CAK9269339.1"/>
    </source>
</evidence>
<protein>
    <recommendedName>
        <fullName evidence="6">4-(cytidine-5'-diphospho)-2-C-methyl-D-erythritol kinase</fullName>
    </recommendedName>
</protein>